<keyword evidence="2" id="KW-0472">Membrane</keyword>
<evidence type="ECO:0000313" key="3">
    <source>
        <dbReference type="EMBL" id="MDQ0581588.1"/>
    </source>
</evidence>
<feature type="region of interest" description="Disordered" evidence="1">
    <location>
        <begin position="351"/>
        <end position="379"/>
    </location>
</feature>
<feature type="region of interest" description="Disordered" evidence="1">
    <location>
        <begin position="83"/>
        <end position="226"/>
    </location>
</feature>
<feature type="compositionally biased region" description="Basic and acidic residues" evidence="1">
    <location>
        <begin position="435"/>
        <end position="450"/>
    </location>
</feature>
<dbReference type="NCBIfam" id="NF045516">
    <property type="entry name" value="GlpR"/>
    <property type="match status" value="1"/>
</dbReference>
<dbReference type="InterPro" id="IPR053779">
    <property type="entry name" value="GlpR"/>
</dbReference>
<organism evidence="3 4">
    <name type="scientific">Streptomyces rishiriensis</name>
    <dbReference type="NCBI Taxonomy" id="68264"/>
    <lineage>
        <taxon>Bacteria</taxon>
        <taxon>Bacillati</taxon>
        <taxon>Actinomycetota</taxon>
        <taxon>Actinomycetes</taxon>
        <taxon>Kitasatosporales</taxon>
        <taxon>Streptomycetaceae</taxon>
        <taxon>Streptomyces</taxon>
    </lineage>
</organism>
<feature type="compositionally biased region" description="Basic and acidic residues" evidence="1">
    <location>
        <begin position="351"/>
        <end position="362"/>
    </location>
</feature>
<evidence type="ECO:0000256" key="2">
    <source>
        <dbReference type="SAM" id="Phobius"/>
    </source>
</evidence>
<reference evidence="3 4" key="1">
    <citation type="submission" date="2023-07" db="EMBL/GenBank/DDBJ databases">
        <title>Comparative genomics of wheat-associated soil bacteria to identify genetic determinants of phenazine resistance.</title>
        <authorList>
            <person name="Mouncey N."/>
        </authorList>
    </citation>
    <scope>NUCLEOTIDE SEQUENCE [LARGE SCALE GENOMIC DNA]</scope>
    <source>
        <strain evidence="3 4">B2I6</strain>
    </source>
</reference>
<feature type="compositionally biased region" description="Low complexity" evidence="1">
    <location>
        <begin position="194"/>
        <end position="220"/>
    </location>
</feature>
<keyword evidence="2" id="KW-1133">Transmembrane helix</keyword>
<accession>A0ABU0NS77</accession>
<evidence type="ECO:0000313" key="4">
    <source>
        <dbReference type="Proteomes" id="UP001230654"/>
    </source>
</evidence>
<evidence type="ECO:0000256" key="1">
    <source>
        <dbReference type="SAM" id="MobiDB-lite"/>
    </source>
</evidence>
<proteinExistence type="predicted"/>
<gene>
    <name evidence="3" type="ORF">QF030_003766</name>
</gene>
<dbReference type="EMBL" id="JAUSWV010000002">
    <property type="protein sequence ID" value="MDQ0581588.1"/>
    <property type="molecule type" value="Genomic_DNA"/>
</dbReference>
<feature type="transmembrane region" description="Helical" evidence="2">
    <location>
        <begin position="6"/>
        <end position="24"/>
    </location>
</feature>
<sequence>MSSSGLIYAVIVGAWAAYLVPMWLRRQDELNEARPTERFSTAIRLLSGRAGMERRYAKDLQARSTDEGESDADVPDAATASVDVRSFAMPPTRPQVKAPVQERGQDRVQERAQERGQDRAPERTQERGQERGSGRPEAAREPARDPVAKSAHDHRDQGKSAHEYREQAKSAYDHREQAKSAHDHREQGAKPAREGGAAPAGRRVPVARRTPAEQASAARAQRSKALARRRRTTVMLFLAFTLGAIVAAVGGLAFLWAPGVPAVLLSAYIGYLRSQERRRFAFQMDRRRAEVAAQRLRERQPRRRAPASANASSVDTGLDAGAEEPHAAAEAETDPGLLALAADRRALVEQTDHAEWVDQQRERQRRPGHGESWDPVPVPLPTYVTAPVAPRATSDVDLGAPDSWSSARSSSVAPEHEAADAGDSPAGESGEADPAEDREADGGERSDARRAASARRSRERGRTPLFDQYEDGERPLAANE</sequence>
<dbReference type="Proteomes" id="UP001230654">
    <property type="component" value="Unassembled WGS sequence"/>
</dbReference>
<dbReference type="RefSeq" id="WP_307163826.1">
    <property type="nucleotide sequence ID" value="NZ_JAUSWV010000002.1"/>
</dbReference>
<name>A0ABU0NS77_STRRH</name>
<feature type="region of interest" description="Disordered" evidence="1">
    <location>
        <begin position="393"/>
        <end position="480"/>
    </location>
</feature>
<protein>
    <submittedName>
        <fullName evidence="3">Uncharacterized protein</fullName>
    </submittedName>
</protein>
<feature type="compositionally biased region" description="Basic and acidic residues" evidence="1">
    <location>
        <begin position="103"/>
        <end position="193"/>
    </location>
</feature>
<feature type="region of interest" description="Disordered" evidence="1">
    <location>
        <begin position="292"/>
        <end position="335"/>
    </location>
</feature>
<comment type="caution">
    <text evidence="3">The sequence shown here is derived from an EMBL/GenBank/DDBJ whole genome shotgun (WGS) entry which is preliminary data.</text>
</comment>
<keyword evidence="4" id="KW-1185">Reference proteome</keyword>
<keyword evidence="2" id="KW-0812">Transmembrane</keyword>
<feature type="transmembrane region" description="Helical" evidence="2">
    <location>
        <begin position="232"/>
        <end position="249"/>
    </location>
</feature>